<gene>
    <name evidence="2" type="ORF">HH1059_11600</name>
</gene>
<dbReference type="KEGG" id="hhk:HH1059_11600"/>
<evidence type="ECO:0000313" key="2">
    <source>
        <dbReference type="EMBL" id="BAU57852.1"/>
    </source>
</evidence>
<feature type="transmembrane region" description="Helical" evidence="1">
    <location>
        <begin position="98"/>
        <end position="117"/>
    </location>
</feature>
<dbReference type="InterPro" id="IPR037997">
    <property type="entry name" value="Dgk1-like"/>
</dbReference>
<keyword evidence="3" id="KW-1185">Reference proteome</keyword>
<feature type="transmembrane region" description="Helical" evidence="1">
    <location>
        <begin position="12"/>
        <end position="30"/>
    </location>
</feature>
<dbReference type="AlphaFoldDB" id="A0A110B5N7"/>
<protein>
    <submittedName>
        <fullName evidence="2">Phytol kinase</fullName>
    </submittedName>
</protein>
<keyword evidence="1" id="KW-1133">Transmembrane helix</keyword>
<sequence>MIFETPDMTTSLFHAALAIIGIAAIIAIAEGLRRYFGAQPEFARKIAHIGGGHIILIAWWFEIPVWLAITTTALVTIGVILSLTRLKILVSGDGTKRTNLGFFYYALSHVILISVLWPLEGEVFAVLGILIMAWGDGLAGFVGYYLGRHRYNIRGATKSFEGSATMFLVSTALSVIVLAPFYGLATVILPAVAIGTIATLFEAISRNGEDNLTVSLATAFVAYLLLGI</sequence>
<feature type="transmembrane region" description="Helical" evidence="1">
    <location>
        <begin position="123"/>
        <end position="146"/>
    </location>
</feature>
<evidence type="ECO:0000313" key="3">
    <source>
        <dbReference type="Proteomes" id="UP000218890"/>
    </source>
</evidence>
<proteinExistence type="predicted"/>
<dbReference type="OrthoDB" id="8149352at2"/>
<dbReference type="PANTHER" id="PTHR31303">
    <property type="entry name" value="CTP-DEPENDENT DIACYLGLYCEROL KINASE 1"/>
    <property type="match status" value="1"/>
</dbReference>
<dbReference type="PANTHER" id="PTHR31303:SF1">
    <property type="entry name" value="CTP-DEPENDENT DIACYLGLYCEROL KINASE 1"/>
    <property type="match status" value="1"/>
</dbReference>
<evidence type="ECO:0000256" key="1">
    <source>
        <dbReference type="SAM" id="Phobius"/>
    </source>
</evidence>
<organism evidence="2 3">
    <name type="scientific">Halorhodospira halochloris</name>
    <name type="common">Ectothiorhodospira halochloris</name>
    <dbReference type="NCBI Taxonomy" id="1052"/>
    <lineage>
        <taxon>Bacteria</taxon>
        <taxon>Pseudomonadati</taxon>
        <taxon>Pseudomonadota</taxon>
        <taxon>Gammaproteobacteria</taxon>
        <taxon>Chromatiales</taxon>
        <taxon>Ectothiorhodospiraceae</taxon>
        <taxon>Halorhodospira</taxon>
    </lineage>
</organism>
<keyword evidence="1" id="KW-0812">Transmembrane</keyword>
<dbReference type="EMBL" id="AP017372">
    <property type="protein sequence ID" value="BAU57852.1"/>
    <property type="molecule type" value="Genomic_DNA"/>
</dbReference>
<name>A0A110B5N7_HALHR</name>
<dbReference type="GO" id="GO:0004143">
    <property type="term" value="F:ATP-dependent diacylglycerol kinase activity"/>
    <property type="evidence" value="ECO:0007669"/>
    <property type="project" value="InterPro"/>
</dbReference>
<reference evidence="2" key="1">
    <citation type="submission" date="2016-02" db="EMBL/GenBank/DDBJ databases">
        <title>Halorhodospira halochloris DSM-1059 complete genome, version 2.</title>
        <authorList>
            <person name="Tsukatani Y."/>
        </authorList>
    </citation>
    <scope>NUCLEOTIDE SEQUENCE</scope>
    <source>
        <strain evidence="2">DSM 1059</strain>
    </source>
</reference>
<feature type="transmembrane region" description="Helical" evidence="1">
    <location>
        <begin position="42"/>
        <end position="61"/>
    </location>
</feature>
<keyword evidence="2" id="KW-0808">Transferase</keyword>
<dbReference type="Proteomes" id="UP000218890">
    <property type="component" value="Chromosome"/>
</dbReference>
<keyword evidence="1" id="KW-0472">Membrane</keyword>
<feature type="transmembrane region" description="Helical" evidence="1">
    <location>
        <begin position="167"/>
        <end position="200"/>
    </location>
</feature>
<keyword evidence="2" id="KW-0418">Kinase</keyword>
<feature type="transmembrane region" description="Helical" evidence="1">
    <location>
        <begin position="67"/>
        <end position="86"/>
    </location>
</feature>
<accession>A0A110B5N7</accession>